<name>A0A7W4W460_9GAMM</name>
<dbReference type="Proteomes" id="UP000537130">
    <property type="component" value="Unassembled WGS sequence"/>
</dbReference>
<dbReference type="Gene3D" id="1.25.40.10">
    <property type="entry name" value="Tetratricopeptide repeat domain"/>
    <property type="match status" value="2"/>
</dbReference>
<reference evidence="4 5" key="1">
    <citation type="submission" date="2020-08" db="EMBL/GenBank/DDBJ databases">
        <title>Genomic Encyclopedia of Type Strains, Phase III (KMG-III): the genomes of soil and plant-associated and newly described type strains.</title>
        <authorList>
            <person name="Whitman W."/>
        </authorList>
    </citation>
    <scope>NUCLEOTIDE SEQUENCE [LARGE SCALE GENOMIC DNA]</scope>
    <source>
        <strain evidence="4 5">CECT 8654</strain>
    </source>
</reference>
<sequence length="583" mass="65864">MRRTKPYFYRLLQLSIPAAMLVLAACSTTPEQTGLEPAQADEPETGLVTIVKPFPENSFHDLLVAEFAIRRQQYDLALQLYMKQAKQTGDLGVIATAARLSQFVNNEAAALQSTAHWLTLKPDAAEAHFIRATALARSRRPLEALQHMEAVIGSDQESNFATLAASALAQSEMDQQAFETAIRDLLERHPDNLNLKTGVALTLQYRNQEEEALRLIREVLTADPSNMHALLIETRVLQQLGRINEAIDRLRFAVDEYPYHKRLRLNLAQLLTRSDIFQAKAQYTVLHNQHPEDDAIRLALALVNREIGDYESAKELLRDLLARSDQRDNAHYFLGRIAEQEEAWDAAMDHYRQVSGGDQLIAALTRLAVLRSEQDGLPQARADLAAARLRFPDQDIQIYLIESDLLFEHRLYKEGFALLSGALKRHPDNTNVLYARSLFSERQKNVALMEQDLRQILSNDPDNATALNALGYSLAILTDRLNEAQTLVSKALKLRPDDPAIQDSYGWIAFRLGDLEVAENYLSRAFSQSKDHEIAAHLGEVLWRLGRREQAISVWQQGLNNKPSSTIIEETLQRLQVNLPDSE</sequence>
<protein>
    <submittedName>
        <fullName evidence="4">Tetratricopeptide (TPR) repeat protein</fullName>
    </submittedName>
</protein>
<proteinExistence type="predicted"/>
<evidence type="ECO:0000256" key="3">
    <source>
        <dbReference type="SAM" id="SignalP"/>
    </source>
</evidence>
<evidence type="ECO:0000256" key="1">
    <source>
        <dbReference type="ARBA" id="ARBA00022737"/>
    </source>
</evidence>
<feature type="signal peptide" evidence="3">
    <location>
        <begin position="1"/>
        <end position="24"/>
    </location>
</feature>
<keyword evidence="1" id="KW-0677">Repeat</keyword>
<dbReference type="Pfam" id="PF13432">
    <property type="entry name" value="TPR_16"/>
    <property type="match status" value="3"/>
</dbReference>
<comment type="caution">
    <text evidence="4">The sequence shown here is derived from an EMBL/GenBank/DDBJ whole genome shotgun (WGS) entry which is preliminary data.</text>
</comment>
<accession>A0A7W4W460</accession>
<dbReference type="RefSeq" id="WP_183409780.1">
    <property type="nucleotide sequence ID" value="NZ_JACHWY010000001.1"/>
</dbReference>
<evidence type="ECO:0000313" key="5">
    <source>
        <dbReference type="Proteomes" id="UP000537130"/>
    </source>
</evidence>
<dbReference type="PANTHER" id="PTHR45586">
    <property type="entry name" value="TPR REPEAT-CONTAINING PROTEIN PA4667"/>
    <property type="match status" value="1"/>
</dbReference>
<evidence type="ECO:0000256" key="2">
    <source>
        <dbReference type="ARBA" id="ARBA00022803"/>
    </source>
</evidence>
<dbReference type="SUPFAM" id="SSF48452">
    <property type="entry name" value="TPR-like"/>
    <property type="match status" value="2"/>
</dbReference>
<keyword evidence="3" id="KW-0732">Signal</keyword>
<evidence type="ECO:0000313" key="4">
    <source>
        <dbReference type="EMBL" id="MBB3047140.1"/>
    </source>
</evidence>
<dbReference type="EMBL" id="JACHWY010000001">
    <property type="protein sequence ID" value="MBB3047140.1"/>
    <property type="molecule type" value="Genomic_DNA"/>
</dbReference>
<feature type="chain" id="PRO_5031190026" evidence="3">
    <location>
        <begin position="25"/>
        <end position="583"/>
    </location>
</feature>
<dbReference type="InterPro" id="IPR019734">
    <property type="entry name" value="TPR_rpt"/>
</dbReference>
<dbReference type="PROSITE" id="PS51257">
    <property type="entry name" value="PROKAR_LIPOPROTEIN"/>
    <property type="match status" value="1"/>
</dbReference>
<dbReference type="SMART" id="SM00028">
    <property type="entry name" value="TPR"/>
    <property type="match status" value="6"/>
</dbReference>
<dbReference type="AlphaFoldDB" id="A0A7W4W460"/>
<organism evidence="4 5">
    <name type="scientific">Litorivivens lipolytica</name>
    <dbReference type="NCBI Taxonomy" id="1524264"/>
    <lineage>
        <taxon>Bacteria</taxon>
        <taxon>Pseudomonadati</taxon>
        <taxon>Pseudomonadota</taxon>
        <taxon>Gammaproteobacteria</taxon>
        <taxon>Litorivivens</taxon>
    </lineage>
</organism>
<keyword evidence="2" id="KW-0802">TPR repeat</keyword>
<gene>
    <name evidence="4" type="ORF">FHR99_001376</name>
</gene>
<dbReference type="InterPro" id="IPR051012">
    <property type="entry name" value="CellSynth/LPSAsmb/PSIAsmb"/>
</dbReference>
<dbReference type="PANTHER" id="PTHR45586:SF16">
    <property type="entry name" value="DOMAIN PROTEIN, PUTATIVE-RELATED"/>
    <property type="match status" value="1"/>
</dbReference>
<dbReference type="InterPro" id="IPR011990">
    <property type="entry name" value="TPR-like_helical_dom_sf"/>
</dbReference>
<keyword evidence="5" id="KW-1185">Reference proteome</keyword>